<feature type="region of interest" description="Disordered" evidence="2">
    <location>
        <begin position="305"/>
        <end position="352"/>
    </location>
</feature>
<dbReference type="AlphaFoldDB" id="A0AA96WC34"/>
<keyword evidence="1 3" id="KW-0732">Signal</keyword>
<dbReference type="EMBL" id="CP053586">
    <property type="protein sequence ID" value="WNZ22195.1"/>
    <property type="molecule type" value="Genomic_DNA"/>
</dbReference>
<evidence type="ECO:0000256" key="2">
    <source>
        <dbReference type="SAM" id="MobiDB-lite"/>
    </source>
</evidence>
<feature type="chain" id="PRO_5041688126" evidence="3">
    <location>
        <begin position="27"/>
        <end position="883"/>
    </location>
</feature>
<evidence type="ECO:0000256" key="1">
    <source>
        <dbReference type="ARBA" id="ARBA00022729"/>
    </source>
</evidence>
<dbReference type="Pfam" id="PF12849">
    <property type="entry name" value="PBP_like_2"/>
    <property type="match status" value="1"/>
</dbReference>
<evidence type="ECO:0000256" key="3">
    <source>
        <dbReference type="SAM" id="SignalP"/>
    </source>
</evidence>
<dbReference type="Pfam" id="PF16258">
    <property type="entry name" value="DUF4912"/>
    <property type="match status" value="2"/>
</dbReference>
<dbReference type="Gene3D" id="3.40.190.10">
    <property type="entry name" value="Periplasmic binding protein-like II"/>
    <property type="match status" value="2"/>
</dbReference>
<feature type="signal peptide" evidence="3">
    <location>
        <begin position="1"/>
        <end position="26"/>
    </location>
</feature>
<dbReference type="InterPro" id="IPR032585">
    <property type="entry name" value="DUF4912"/>
</dbReference>
<feature type="compositionally biased region" description="Low complexity" evidence="2">
    <location>
        <begin position="738"/>
        <end position="748"/>
    </location>
</feature>
<dbReference type="InterPro" id="IPR024370">
    <property type="entry name" value="PBP_domain"/>
</dbReference>
<name>A0AA96WC34_9CYAN</name>
<dbReference type="SUPFAM" id="SSF53850">
    <property type="entry name" value="Periplasmic binding protein-like II"/>
    <property type="match status" value="1"/>
</dbReference>
<feature type="region of interest" description="Disordered" evidence="2">
    <location>
        <begin position="724"/>
        <end position="748"/>
    </location>
</feature>
<dbReference type="PANTHER" id="PTHR30570">
    <property type="entry name" value="PERIPLASMIC PHOSPHATE BINDING COMPONENT OF PHOSPHATE ABC TRANSPORTER"/>
    <property type="match status" value="1"/>
</dbReference>
<sequence length="883" mass="92994">MHSRNILFFKLFVAALALTATPKLLAETFAIPSVLAQSPSPTSFPLPESLPEGATVKVDGSTSMTVVNEALKDRFQQRYSGSTVELAANGTDQALQALQNGDITVAAVGRPLTDAEKAQGLVEVPINRGKIAIIVGPENPFQGDITFDQFARIFRGEITDWSQLGGQPGPIRFVDRPDFSDTRKSLSNYAVFQSAPFETGPNTTQVATDETAAVIQELGRDGISYAIADQVLNQSNVKIIPMHQTLPDDPRYPFSQPRGYVYKETPDSVGQAFLGFATSAPGQEVVAAVAAGAVAGAASGAVGTASPGAVSPGAVGTASPEAASPSPATAISPSPAAVSPSPEAVAQAPAAEGTTEAGGFPWWLLAIPILGGLLWWLLRGRGGPVPTAASGPAAVPAPVAAVPPPVRVPDGRIILTPRDCRHAYAYWEVPEERKAQFREQGGRKLALRLYDVTDIDMDRQVPHSVKQFDCREADPDLHVPIAVDNRDYIAELGYVSENDRWMKIARSEPVRVPACPAPEPRPVTAVAPGIAEPKPVAPKVPEPTAKAGDTALATGAAIAGGAALAGAAIAGAARPTPPAVAPVPAAPPVPTTPSRLILTARDSQDVYAYWEAPEAEKMALKQQGGEQFGLRLYDVTDHDPARPLPPVLQQFTCDETDQDRHILVPATNHDYLAEVGYTARDGRWLKLASSNTLHVPASAVGAALAGGAAAATAAIATTGAVRSIASEPRPAETDRLQPPHAAPVAQAAAPLETGRCSIKNITVHSRHNCYLLSQEQMRQLETQTAVTKVLSPGTHLVRIKSGAFGYEAGQGEPIVLLWFNGGTVVNKKTDIPVNATWSTLNGYDETLTLEVLETTTLHAFFFDTHLDDNEGEVTLSVVSLPAL</sequence>
<organism evidence="5">
    <name type="scientific">Leptolyngbya sp. NK1-12</name>
    <dbReference type="NCBI Taxonomy" id="2547451"/>
    <lineage>
        <taxon>Bacteria</taxon>
        <taxon>Bacillati</taxon>
        <taxon>Cyanobacteriota</taxon>
        <taxon>Cyanophyceae</taxon>
        <taxon>Leptolyngbyales</taxon>
        <taxon>Leptolyngbyaceae</taxon>
        <taxon>Leptolyngbya group</taxon>
        <taxon>Leptolyngbya</taxon>
    </lineage>
</organism>
<protein>
    <submittedName>
        <fullName evidence="5">DUF4912 domain-containing protein</fullName>
    </submittedName>
</protein>
<proteinExistence type="predicted"/>
<dbReference type="RefSeq" id="WP_316433597.1">
    <property type="nucleotide sequence ID" value="NZ_CP053586.1"/>
</dbReference>
<accession>A0AA96WC34</accession>
<evidence type="ECO:0000313" key="5">
    <source>
        <dbReference type="EMBL" id="WNZ22195.1"/>
    </source>
</evidence>
<gene>
    <name evidence="5" type="ORF">HJG54_04505</name>
</gene>
<reference evidence="5" key="1">
    <citation type="submission" date="2020-05" db="EMBL/GenBank/DDBJ databases">
        <authorList>
            <person name="Zhu T."/>
            <person name="Keshari N."/>
            <person name="Lu X."/>
        </authorList>
    </citation>
    <scope>NUCLEOTIDE SEQUENCE</scope>
    <source>
        <strain evidence="5">NK1-12</strain>
    </source>
</reference>
<dbReference type="PANTHER" id="PTHR30570:SF1">
    <property type="entry name" value="PHOSPHATE-BINDING PROTEIN PSTS"/>
    <property type="match status" value="1"/>
</dbReference>
<evidence type="ECO:0000259" key="4">
    <source>
        <dbReference type="Pfam" id="PF12849"/>
    </source>
</evidence>
<dbReference type="InterPro" id="IPR050811">
    <property type="entry name" value="Phosphate_ABC_transporter"/>
</dbReference>
<feature type="domain" description="PBP" evidence="4">
    <location>
        <begin position="51"/>
        <end position="280"/>
    </location>
</feature>